<accession>A0A0F9VP06</accession>
<reference evidence="1" key="1">
    <citation type="journal article" date="2015" name="Nature">
        <title>Complex archaea that bridge the gap between prokaryotes and eukaryotes.</title>
        <authorList>
            <person name="Spang A."/>
            <person name="Saw J.H."/>
            <person name="Jorgensen S.L."/>
            <person name="Zaremba-Niedzwiedzka K."/>
            <person name="Martijn J."/>
            <person name="Lind A.E."/>
            <person name="van Eijk R."/>
            <person name="Schleper C."/>
            <person name="Guy L."/>
            <person name="Ettema T.J."/>
        </authorList>
    </citation>
    <scope>NUCLEOTIDE SEQUENCE</scope>
</reference>
<proteinExistence type="predicted"/>
<gene>
    <name evidence="1" type="ORF">LCGC14_0382200</name>
</gene>
<protein>
    <submittedName>
        <fullName evidence="1">Uncharacterized protein</fullName>
    </submittedName>
</protein>
<comment type="caution">
    <text evidence="1">The sequence shown here is derived from an EMBL/GenBank/DDBJ whole genome shotgun (WGS) entry which is preliminary data.</text>
</comment>
<dbReference type="EMBL" id="LAZR01000313">
    <property type="protein sequence ID" value="KKN75221.1"/>
    <property type="molecule type" value="Genomic_DNA"/>
</dbReference>
<evidence type="ECO:0000313" key="1">
    <source>
        <dbReference type="EMBL" id="KKN75221.1"/>
    </source>
</evidence>
<organism evidence="1">
    <name type="scientific">marine sediment metagenome</name>
    <dbReference type="NCBI Taxonomy" id="412755"/>
    <lineage>
        <taxon>unclassified sequences</taxon>
        <taxon>metagenomes</taxon>
        <taxon>ecological metagenomes</taxon>
    </lineage>
</organism>
<dbReference type="AlphaFoldDB" id="A0A0F9VP06"/>
<sequence>MTTRYQTKHYEDVARLLQYHLAATDGPTDALLGAHSVVQLLIADFADLFAADNPPHCTHCSRPGTTGDLTILLTKAGEKHNREGGFDREQFLEACGLEGSD</sequence>
<name>A0A0F9VP06_9ZZZZ</name>